<dbReference type="EMBL" id="BPLQ01011939">
    <property type="protein sequence ID" value="GIY61403.1"/>
    <property type="molecule type" value="Genomic_DNA"/>
</dbReference>
<name>A0AAV4UUJ2_9ARAC</name>
<protein>
    <submittedName>
        <fullName evidence="1">Uncharacterized protein</fullName>
    </submittedName>
</protein>
<comment type="caution">
    <text evidence="1">The sequence shown here is derived from an EMBL/GenBank/DDBJ whole genome shotgun (WGS) entry which is preliminary data.</text>
</comment>
<evidence type="ECO:0000313" key="1">
    <source>
        <dbReference type="EMBL" id="GIY61403.1"/>
    </source>
</evidence>
<accession>A0AAV4UUJ2</accession>
<dbReference type="AlphaFoldDB" id="A0AAV4UUJ2"/>
<dbReference type="Proteomes" id="UP001054837">
    <property type="component" value="Unassembled WGS sequence"/>
</dbReference>
<proteinExistence type="predicted"/>
<gene>
    <name evidence="1" type="ORF">CDAR_541761</name>
</gene>
<sequence length="99" mass="11510">MLPFQTEGKNNSLLAKLCSQIRPLNNIYYRLQIFNCPCSCQKSLKNYFSRKFWHSFNPNLTPRFSENFTIALKALETQQIGSINKSADQQCPFQEGLEQ</sequence>
<organism evidence="1 2">
    <name type="scientific">Caerostris darwini</name>
    <dbReference type="NCBI Taxonomy" id="1538125"/>
    <lineage>
        <taxon>Eukaryota</taxon>
        <taxon>Metazoa</taxon>
        <taxon>Ecdysozoa</taxon>
        <taxon>Arthropoda</taxon>
        <taxon>Chelicerata</taxon>
        <taxon>Arachnida</taxon>
        <taxon>Araneae</taxon>
        <taxon>Araneomorphae</taxon>
        <taxon>Entelegynae</taxon>
        <taxon>Araneoidea</taxon>
        <taxon>Araneidae</taxon>
        <taxon>Caerostris</taxon>
    </lineage>
</organism>
<reference evidence="1 2" key="1">
    <citation type="submission" date="2021-06" db="EMBL/GenBank/DDBJ databases">
        <title>Caerostris darwini draft genome.</title>
        <authorList>
            <person name="Kono N."/>
            <person name="Arakawa K."/>
        </authorList>
    </citation>
    <scope>NUCLEOTIDE SEQUENCE [LARGE SCALE GENOMIC DNA]</scope>
</reference>
<keyword evidence="2" id="KW-1185">Reference proteome</keyword>
<evidence type="ECO:0000313" key="2">
    <source>
        <dbReference type="Proteomes" id="UP001054837"/>
    </source>
</evidence>